<evidence type="ECO:0000313" key="2">
    <source>
        <dbReference type="Proteomes" id="UP001415857"/>
    </source>
</evidence>
<dbReference type="Gene3D" id="2.120.10.80">
    <property type="entry name" value="Kelch-type beta propeller"/>
    <property type="match status" value="1"/>
</dbReference>
<dbReference type="AlphaFoldDB" id="A0AAP0NHE0"/>
<accession>A0AAP0NHE0</accession>
<reference evidence="1 2" key="1">
    <citation type="journal article" date="2024" name="Plant J.">
        <title>Genome sequences and population genomics reveal climatic adaptation and genomic divergence between two closely related sweetgum species.</title>
        <authorList>
            <person name="Xu W.Q."/>
            <person name="Ren C.Q."/>
            <person name="Zhang X.Y."/>
            <person name="Comes H.P."/>
            <person name="Liu X.H."/>
            <person name="Li Y.G."/>
            <person name="Kettle C.J."/>
            <person name="Jalonen R."/>
            <person name="Gaisberger H."/>
            <person name="Ma Y.Z."/>
            <person name="Qiu Y.X."/>
        </authorList>
    </citation>
    <scope>NUCLEOTIDE SEQUENCE [LARGE SCALE GENOMIC DNA]</scope>
    <source>
        <strain evidence="1">Hangzhou</strain>
    </source>
</reference>
<dbReference type="InterPro" id="IPR015915">
    <property type="entry name" value="Kelch-typ_b-propeller"/>
</dbReference>
<dbReference type="Proteomes" id="UP001415857">
    <property type="component" value="Unassembled WGS sequence"/>
</dbReference>
<keyword evidence="2" id="KW-1185">Reference proteome</keyword>
<dbReference type="EMBL" id="JBBPBK010000013">
    <property type="protein sequence ID" value="KAK9271880.1"/>
    <property type="molecule type" value="Genomic_DNA"/>
</dbReference>
<proteinExistence type="predicted"/>
<organism evidence="1 2">
    <name type="scientific">Liquidambar formosana</name>
    <name type="common">Formosan gum</name>
    <dbReference type="NCBI Taxonomy" id="63359"/>
    <lineage>
        <taxon>Eukaryota</taxon>
        <taxon>Viridiplantae</taxon>
        <taxon>Streptophyta</taxon>
        <taxon>Embryophyta</taxon>
        <taxon>Tracheophyta</taxon>
        <taxon>Spermatophyta</taxon>
        <taxon>Magnoliopsida</taxon>
        <taxon>eudicotyledons</taxon>
        <taxon>Gunneridae</taxon>
        <taxon>Pentapetalae</taxon>
        <taxon>Saxifragales</taxon>
        <taxon>Altingiaceae</taxon>
        <taxon>Liquidambar</taxon>
    </lineage>
</organism>
<dbReference type="SUPFAM" id="SSF117281">
    <property type="entry name" value="Kelch motif"/>
    <property type="match status" value="1"/>
</dbReference>
<sequence length="300" mass="34024">MASLGGKASTSSSSPCQTDGLDKSLCFWGFKFGVKKTEWYVFNLSSNDFSYKNEKKKRKLKEEERKRLQLHYGIEIVPARPIHHHHYGDNRIGMGTLRPISVTHGVDIDSCVIAVGSVVYRLGGHSGEKELHVVRCFDITCPENGWTEGPLMLCPRYKPRAVVLGGKDLCHGCARCSSQPTVVGDTVYWFEAYGTELYAYDFNLKKAFHCWIKGLNDEGEIKRSLHHLGGDVFCLVWVEIDDDDDEKPNLMRCHCLKFQVSKSFESSKIVGQDYQLNVSLKSCQSYHVDDRIEFLNSLLL</sequence>
<protein>
    <submittedName>
        <fullName evidence="1">Uncharacterized protein</fullName>
    </submittedName>
</protein>
<name>A0AAP0NHE0_LIQFO</name>
<comment type="caution">
    <text evidence="1">The sequence shown here is derived from an EMBL/GenBank/DDBJ whole genome shotgun (WGS) entry which is preliminary data.</text>
</comment>
<evidence type="ECO:0000313" key="1">
    <source>
        <dbReference type="EMBL" id="KAK9271880.1"/>
    </source>
</evidence>
<gene>
    <name evidence="1" type="ORF">L1049_002245</name>
</gene>